<evidence type="ECO:0000259" key="3">
    <source>
        <dbReference type="PROSITE" id="PS51304"/>
    </source>
</evidence>
<dbReference type="SMART" id="SM00908">
    <property type="entry name" value="Gal-bind_lectin"/>
    <property type="match status" value="1"/>
</dbReference>
<dbReference type="AlphaFoldDB" id="A0A914WI33"/>
<keyword evidence="1 2" id="KW-0430">Lectin</keyword>
<evidence type="ECO:0000313" key="4">
    <source>
        <dbReference type="Proteomes" id="UP000887566"/>
    </source>
</evidence>
<evidence type="ECO:0000256" key="1">
    <source>
        <dbReference type="ARBA" id="ARBA00022734"/>
    </source>
</evidence>
<dbReference type="Proteomes" id="UP000887566">
    <property type="component" value="Unplaced"/>
</dbReference>
<accession>A0A914WI33</accession>
<dbReference type="CDD" id="cd00070">
    <property type="entry name" value="GLECT"/>
    <property type="match status" value="1"/>
</dbReference>
<proteinExistence type="predicted"/>
<dbReference type="FunFam" id="2.60.120.200:FF:000276">
    <property type="entry name" value="Galectin"/>
    <property type="match status" value="1"/>
</dbReference>
<dbReference type="InterPro" id="IPR044156">
    <property type="entry name" value="Galectin-like"/>
</dbReference>
<dbReference type="GO" id="GO:0016936">
    <property type="term" value="F:galactoside binding"/>
    <property type="evidence" value="ECO:0007669"/>
    <property type="project" value="TreeGrafter"/>
</dbReference>
<name>A0A914WI33_9BILA</name>
<organism evidence="4 5">
    <name type="scientific">Plectus sambesii</name>
    <dbReference type="NCBI Taxonomy" id="2011161"/>
    <lineage>
        <taxon>Eukaryota</taxon>
        <taxon>Metazoa</taxon>
        <taxon>Ecdysozoa</taxon>
        <taxon>Nematoda</taxon>
        <taxon>Chromadorea</taxon>
        <taxon>Plectida</taxon>
        <taxon>Plectina</taxon>
        <taxon>Plectoidea</taxon>
        <taxon>Plectidae</taxon>
        <taxon>Plectus</taxon>
    </lineage>
</organism>
<dbReference type="WBParaSite" id="PSAMB.scaffold4301size15058.g23939.t1">
    <property type="protein sequence ID" value="PSAMB.scaffold4301size15058.g23939.t1"/>
    <property type="gene ID" value="PSAMB.scaffold4301size15058.g23939"/>
</dbReference>
<evidence type="ECO:0000313" key="5">
    <source>
        <dbReference type="WBParaSite" id="PSAMB.scaffold4301size15058.g23939.t1"/>
    </source>
</evidence>
<dbReference type="InterPro" id="IPR013320">
    <property type="entry name" value="ConA-like_dom_sf"/>
</dbReference>
<keyword evidence="4" id="KW-1185">Reference proteome</keyword>
<dbReference type="PANTHER" id="PTHR11346:SF176">
    <property type="entry name" value="32 KDA BETA-GALACTOSIDE-BINDING LECTIN LEC-3"/>
    <property type="match status" value="1"/>
</dbReference>
<dbReference type="PROSITE" id="PS51304">
    <property type="entry name" value="GALECTIN"/>
    <property type="match status" value="1"/>
</dbReference>
<sequence length="132" mass="14802">AVPYETGISGNSLGTGKALTIYAIPEKKAKRFNINLLKRNGDIVLHFNLRFDEKAVVRNALQAGEWGKEEREGKVPFEKGVGFDLTIKNEPYAFQIFVNNDRFCTFAHRSNPHEISGIQVQGDLELLAIQIV</sequence>
<dbReference type="PANTHER" id="PTHR11346">
    <property type="entry name" value="GALECTIN"/>
    <property type="match status" value="1"/>
</dbReference>
<reference evidence="5" key="1">
    <citation type="submission" date="2022-11" db="UniProtKB">
        <authorList>
            <consortium name="WormBaseParasite"/>
        </authorList>
    </citation>
    <scope>IDENTIFICATION</scope>
</reference>
<dbReference type="Gene3D" id="2.60.120.200">
    <property type="match status" value="1"/>
</dbReference>
<dbReference type="SUPFAM" id="SSF49899">
    <property type="entry name" value="Concanavalin A-like lectins/glucanases"/>
    <property type="match status" value="1"/>
</dbReference>
<evidence type="ECO:0000256" key="2">
    <source>
        <dbReference type="RuleBase" id="RU102079"/>
    </source>
</evidence>
<protein>
    <recommendedName>
        <fullName evidence="2">Galectin</fullName>
    </recommendedName>
</protein>
<dbReference type="SMART" id="SM00276">
    <property type="entry name" value="GLECT"/>
    <property type="match status" value="1"/>
</dbReference>
<feature type="domain" description="Galectin" evidence="3">
    <location>
        <begin position="5"/>
        <end position="132"/>
    </location>
</feature>
<dbReference type="GO" id="GO:0030246">
    <property type="term" value="F:carbohydrate binding"/>
    <property type="evidence" value="ECO:0007669"/>
    <property type="project" value="UniProtKB-UniRule"/>
</dbReference>
<dbReference type="Pfam" id="PF00337">
    <property type="entry name" value="Gal-bind_lectin"/>
    <property type="match status" value="1"/>
</dbReference>
<dbReference type="InterPro" id="IPR001079">
    <property type="entry name" value="Galectin_CRD"/>
</dbReference>